<organism evidence="2">
    <name type="scientific">Proteinivorax tanatarense</name>
    <dbReference type="NCBI Taxonomy" id="1260629"/>
    <lineage>
        <taxon>Bacteria</taxon>
        <taxon>Bacillati</taxon>
        <taxon>Bacillota</taxon>
        <taxon>Clostridia</taxon>
        <taxon>Eubacteriales</taxon>
        <taxon>Proteinivoracaceae</taxon>
        <taxon>Proteinivorax</taxon>
    </lineage>
</organism>
<accession>A0AAU7VNN2</accession>
<dbReference type="RefSeq" id="WP_350344397.1">
    <property type="nucleotide sequence ID" value="NZ_CP158367.1"/>
</dbReference>
<name>A0AAU7VNN2_9FIRM</name>
<keyword evidence="1" id="KW-0472">Membrane</keyword>
<dbReference type="EMBL" id="CP158367">
    <property type="protein sequence ID" value="XBX75654.1"/>
    <property type="molecule type" value="Genomic_DNA"/>
</dbReference>
<protein>
    <submittedName>
        <fullName evidence="2">Uncharacterized protein</fullName>
    </submittedName>
</protein>
<reference evidence="2" key="1">
    <citation type="journal article" date="2013" name="Extremophiles">
        <title>Proteinivorax tanatarense gen. nov., sp. nov., an anaerobic, haloalkaliphilic, proteolytic bacterium isolated from a decaying algal bloom, and proposal of Proteinivoraceae fam. nov.</title>
        <authorList>
            <person name="Kevbrin V."/>
            <person name="Boltyanskaya Y."/>
            <person name="Zhilina T."/>
            <person name="Kolganova T."/>
            <person name="Lavrentjeva E."/>
            <person name="Kuznetsov B."/>
        </authorList>
    </citation>
    <scope>NUCLEOTIDE SEQUENCE</scope>
    <source>
        <strain evidence="2">Z-910T</strain>
    </source>
</reference>
<feature type="transmembrane region" description="Helical" evidence="1">
    <location>
        <begin position="53"/>
        <end position="71"/>
    </location>
</feature>
<reference evidence="2" key="2">
    <citation type="submission" date="2024-06" db="EMBL/GenBank/DDBJ databases">
        <authorList>
            <person name="Petrova K.O."/>
            <person name="Toshchakov S.V."/>
            <person name="Boltjanskaja Y.V."/>
            <person name="Kevbrin V."/>
        </authorList>
    </citation>
    <scope>NUCLEOTIDE SEQUENCE</scope>
    <source>
        <strain evidence="2">Z-910T</strain>
    </source>
</reference>
<proteinExistence type="predicted"/>
<keyword evidence="1" id="KW-0812">Transmembrane</keyword>
<evidence type="ECO:0000313" key="2">
    <source>
        <dbReference type="EMBL" id="XBX75654.1"/>
    </source>
</evidence>
<gene>
    <name evidence="2" type="ORF">PRVXT_000795</name>
</gene>
<keyword evidence="1" id="KW-1133">Transmembrane helix</keyword>
<dbReference type="AlphaFoldDB" id="A0AAU7VNN2"/>
<evidence type="ECO:0000256" key="1">
    <source>
        <dbReference type="SAM" id="Phobius"/>
    </source>
</evidence>
<sequence>MYHKEKPPKINKTHEERVYNEQRFDDELTNTDVSNKEALVLVIAAFKAYLPQLLLFMLPLIIICVLIYIFIGPPPMDDPYSDVVFILNSLT</sequence>